<evidence type="ECO:0000313" key="6">
    <source>
        <dbReference type="Proteomes" id="UP001236507"/>
    </source>
</evidence>
<evidence type="ECO:0000313" key="5">
    <source>
        <dbReference type="EMBL" id="MDI9859414.1"/>
    </source>
</evidence>
<dbReference type="Proteomes" id="UP001236507">
    <property type="component" value="Unassembled WGS sequence"/>
</dbReference>
<dbReference type="CDD" id="cd07341">
    <property type="entry name" value="M56_BlaR1_MecR1_like"/>
    <property type="match status" value="1"/>
</dbReference>
<keyword evidence="2" id="KW-1133">Transmembrane helix</keyword>
<accession>A0ABT6Y770</accession>
<dbReference type="PANTHER" id="PTHR34978">
    <property type="entry name" value="POSSIBLE SENSOR-TRANSDUCER PROTEIN BLAR"/>
    <property type="match status" value="1"/>
</dbReference>
<dbReference type="InterPro" id="IPR012910">
    <property type="entry name" value="Plug_dom"/>
</dbReference>
<evidence type="ECO:0000259" key="3">
    <source>
        <dbReference type="Pfam" id="PF05569"/>
    </source>
</evidence>
<comment type="caution">
    <text evidence="5">The sequence shown here is derived from an EMBL/GenBank/DDBJ whole genome shotgun (WGS) entry which is preliminary data.</text>
</comment>
<dbReference type="Pfam" id="PF07715">
    <property type="entry name" value="Plug"/>
    <property type="match status" value="1"/>
</dbReference>
<evidence type="ECO:0000256" key="2">
    <source>
        <dbReference type="SAM" id="Phobius"/>
    </source>
</evidence>
<gene>
    <name evidence="5" type="ORF">QM524_09355</name>
</gene>
<keyword evidence="6" id="KW-1185">Reference proteome</keyword>
<reference evidence="5 6" key="1">
    <citation type="submission" date="2023-05" db="EMBL/GenBank/DDBJ databases">
        <title>Novel species of genus Flectobacillus isolated from stream in China.</title>
        <authorList>
            <person name="Lu H."/>
        </authorList>
    </citation>
    <scope>NUCLEOTIDE SEQUENCE [LARGE SCALE GENOMIC DNA]</scope>
    <source>
        <strain evidence="5 6">KCTC 42575</strain>
    </source>
</reference>
<organism evidence="5 6">
    <name type="scientific">Flectobacillus roseus</name>
    <dbReference type="NCBI Taxonomy" id="502259"/>
    <lineage>
        <taxon>Bacteria</taxon>
        <taxon>Pseudomonadati</taxon>
        <taxon>Bacteroidota</taxon>
        <taxon>Cytophagia</taxon>
        <taxon>Cytophagales</taxon>
        <taxon>Flectobacillaceae</taxon>
        <taxon>Flectobacillus</taxon>
    </lineage>
</organism>
<dbReference type="InterPro" id="IPR052173">
    <property type="entry name" value="Beta-lactam_resp_regulator"/>
</dbReference>
<feature type="transmembrane region" description="Helical" evidence="2">
    <location>
        <begin position="37"/>
        <end position="53"/>
    </location>
</feature>
<keyword evidence="1" id="KW-0813">Transport</keyword>
<feature type="transmembrane region" description="Helical" evidence="2">
    <location>
        <begin position="172"/>
        <end position="191"/>
    </location>
</feature>
<keyword evidence="1" id="KW-1134">Transmembrane beta strand</keyword>
<proteinExistence type="inferred from homology"/>
<comment type="similarity">
    <text evidence="1">Belongs to the TonB-dependent receptor family.</text>
</comment>
<name>A0ABT6Y770_9BACT</name>
<sequence>MNQTLIMVVQMQLSLALFYLGYRFLLRPLTFYTYNRWYFLLTTLYSLIAPILLHNRSIVPQITVPANNLVLYLPVIQEKQFDYSWVQIFYGLVVMSLLLKIVLSVLQIQKIKKTATVYDWESIRFWHSDQIDSAFSFWNDIFCNLQKHEIKDLPAILTHEAIHVEKKHTLDVLLFEILSVIFWFNPAVWLLKRGVKENIEYQTDSLVVGSGQDKKQYQMQLLYVAMGQNSIPLSNSFNVQELKHRISMMNKKSSSNKDLRRYFLLAPILLTSLTAFTVTQTTKGSEQIIEKTTSAIDDYLQKQIQTVKVENPKAEKLPLIQLSEVVVVGTPYKGDSVKVKDKGTLVTIKLTGMGNAKIDSSTKFIAVKDMLLVKNEDNVFTVVNDSTSRINMRATSPMNAPLCIVNGKEVSYGTGGLTGIDPSTIESISVLKDKHATDAYGEKGRNGVIIVTLKK</sequence>
<comment type="subcellular location">
    <subcellularLocation>
        <location evidence="1">Cell outer membrane</location>
        <topology evidence="1">Multi-pass membrane protein</topology>
    </subcellularLocation>
</comment>
<dbReference type="RefSeq" id="WP_283344363.1">
    <property type="nucleotide sequence ID" value="NZ_JASHIF010000008.1"/>
</dbReference>
<evidence type="ECO:0000256" key="1">
    <source>
        <dbReference type="PROSITE-ProRule" id="PRU01360"/>
    </source>
</evidence>
<dbReference type="InterPro" id="IPR037066">
    <property type="entry name" value="Plug_dom_sf"/>
</dbReference>
<dbReference type="SUPFAM" id="SSF56935">
    <property type="entry name" value="Porins"/>
    <property type="match status" value="1"/>
</dbReference>
<dbReference type="Gene3D" id="2.170.130.10">
    <property type="entry name" value="TonB-dependent receptor, plug domain"/>
    <property type="match status" value="1"/>
</dbReference>
<feature type="transmembrane region" description="Helical" evidence="2">
    <location>
        <begin position="88"/>
        <end position="106"/>
    </location>
</feature>
<keyword evidence="1 2" id="KW-0472">Membrane</keyword>
<dbReference type="Pfam" id="PF05569">
    <property type="entry name" value="Peptidase_M56"/>
    <property type="match status" value="1"/>
</dbReference>
<dbReference type="InterPro" id="IPR039426">
    <property type="entry name" value="TonB-dep_rcpt-like"/>
</dbReference>
<feature type="domain" description="Peptidase M56" evidence="3">
    <location>
        <begin position="149"/>
        <end position="249"/>
    </location>
</feature>
<dbReference type="PANTHER" id="PTHR34978:SF3">
    <property type="entry name" value="SLR0241 PROTEIN"/>
    <property type="match status" value="1"/>
</dbReference>
<dbReference type="EMBL" id="JASHIF010000008">
    <property type="protein sequence ID" value="MDI9859414.1"/>
    <property type="molecule type" value="Genomic_DNA"/>
</dbReference>
<evidence type="ECO:0000259" key="4">
    <source>
        <dbReference type="Pfam" id="PF07715"/>
    </source>
</evidence>
<dbReference type="PROSITE" id="PS52016">
    <property type="entry name" value="TONB_DEPENDENT_REC_3"/>
    <property type="match status" value="1"/>
</dbReference>
<keyword evidence="1 2" id="KW-0812">Transmembrane</keyword>
<feature type="transmembrane region" description="Helical" evidence="2">
    <location>
        <begin position="6"/>
        <end position="25"/>
    </location>
</feature>
<feature type="domain" description="TonB-dependent receptor plug" evidence="4">
    <location>
        <begin position="384"/>
        <end position="448"/>
    </location>
</feature>
<protein>
    <submittedName>
        <fullName evidence="5">M56 family metallopeptidase</fullName>
    </submittedName>
</protein>
<dbReference type="InterPro" id="IPR008756">
    <property type="entry name" value="Peptidase_M56"/>
</dbReference>
<keyword evidence="1" id="KW-0998">Cell outer membrane</keyword>